<dbReference type="Gene3D" id="2.60.40.4370">
    <property type="match status" value="1"/>
</dbReference>
<feature type="compositionally biased region" description="Acidic residues" evidence="1">
    <location>
        <begin position="189"/>
        <end position="205"/>
    </location>
</feature>
<dbReference type="GO" id="GO:0000127">
    <property type="term" value="C:transcription factor TFIIIC complex"/>
    <property type="evidence" value="ECO:0007669"/>
    <property type="project" value="TreeGrafter"/>
</dbReference>
<dbReference type="InterPro" id="IPR019481">
    <property type="entry name" value="TFIIIC_triple_barrel"/>
</dbReference>
<sequence length="205" mass="22915">MNAPPSLCPGYRQIEAFGPDEEYESEEEVFYVTLDMGNVEPTLVPSSTSYRLIGLDTPTPYIQLQGTILKGRHDMLLGTELIFTDDKDHHDWNTRSVVHVGNTEQRIAFQEVTLVPKSKADVAMDPAQNPFQPAPDDRPSHIDRMTGVTAPIPRAPRTRKEASSSKGKRKAKATKSKGKGKEKVTTHEEDMDSMIVMDDEDMDVE</sequence>
<gene>
    <name evidence="3" type="ORF">D9613_009104</name>
</gene>
<dbReference type="PANTHER" id="PTHR21860:SF2">
    <property type="entry name" value="GENERAL TRANSCRIPTION FACTOR 3C POLYPEPTIDE 6"/>
    <property type="match status" value="1"/>
</dbReference>
<dbReference type="AlphaFoldDB" id="A0A8H4VTX9"/>
<dbReference type="Proteomes" id="UP000521872">
    <property type="component" value="Unassembled WGS sequence"/>
</dbReference>
<feature type="region of interest" description="Disordered" evidence="1">
    <location>
        <begin position="146"/>
        <end position="205"/>
    </location>
</feature>
<proteinExistence type="predicted"/>
<evidence type="ECO:0000256" key="1">
    <source>
        <dbReference type="SAM" id="MobiDB-lite"/>
    </source>
</evidence>
<dbReference type="EMBL" id="JAACJL010000002">
    <property type="protein sequence ID" value="KAF4622062.1"/>
    <property type="molecule type" value="Genomic_DNA"/>
</dbReference>
<feature type="compositionally biased region" description="Basic and acidic residues" evidence="1">
    <location>
        <begin position="179"/>
        <end position="188"/>
    </location>
</feature>
<feature type="compositionally biased region" description="Basic residues" evidence="1">
    <location>
        <begin position="166"/>
        <end position="178"/>
    </location>
</feature>
<organism evidence="3 4">
    <name type="scientific">Agrocybe pediades</name>
    <dbReference type="NCBI Taxonomy" id="84607"/>
    <lineage>
        <taxon>Eukaryota</taxon>
        <taxon>Fungi</taxon>
        <taxon>Dikarya</taxon>
        <taxon>Basidiomycota</taxon>
        <taxon>Agaricomycotina</taxon>
        <taxon>Agaricomycetes</taxon>
        <taxon>Agaricomycetidae</taxon>
        <taxon>Agaricales</taxon>
        <taxon>Agaricineae</taxon>
        <taxon>Strophariaceae</taxon>
        <taxon>Agrocybe</taxon>
    </lineage>
</organism>
<accession>A0A8H4VTX9</accession>
<evidence type="ECO:0000313" key="3">
    <source>
        <dbReference type="EMBL" id="KAF4622062.1"/>
    </source>
</evidence>
<dbReference type="InterPro" id="IPR042771">
    <property type="entry name" value="GTF3C6-like"/>
</dbReference>
<reference evidence="3 4" key="1">
    <citation type="submission" date="2019-12" db="EMBL/GenBank/DDBJ databases">
        <authorList>
            <person name="Floudas D."/>
            <person name="Bentzer J."/>
            <person name="Ahren D."/>
            <person name="Johansson T."/>
            <person name="Persson P."/>
            <person name="Tunlid A."/>
        </authorList>
    </citation>
    <scope>NUCLEOTIDE SEQUENCE [LARGE SCALE GENOMIC DNA]</scope>
    <source>
        <strain evidence="3 4">CBS 102.39</strain>
    </source>
</reference>
<protein>
    <recommendedName>
        <fullName evidence="2">Transcription factor TFIIIC triple barrel domain-containing protein</fullName>
    </recommendedName>
</protein>
<evidence type="ECO:0000259" key="2">
    <source>
        <dbReference type="Pfam" id="PF10419"/>
    </source>
</evidence>
<keyword evidence="4" id="KW-1185">Reference proteome</keyword>
<name>A0A8H4VTX9_9AGAR</name>
<comment type="caution">
    <text evidence="3">The sequence shown here is derived from an EMBL/GenBank/DDBJ whole genome shotgun (WGS) entry which is preliminary data.</text>
</comment>
<evidence type="ECO:0000313" key="4">
    <source>
        <dbReference type="Proteomes" id="UP000521872"/>
    </source>
</evidence>
<dbReference type="GO" id="GO:0006383">
    <property type="term" value="P:transcription by RNA polymerase III"/>
    <property type="evidence" value="ECO:0007669"/>
    <property type="project" value="InterPro"/>
</dbReference>
<dbReference type="PANTHER" id="PTHR21860">
    <property type="entry name" value="TRANSCRIPTION INITIATION FACTOR IIIC TFIIIC , POLYPEPTIDE 6-RELATED"/>
    <property type="match status" value="1"/>
</dbReference>
<feature type="domain" description="Transcription factor TFIIIC triple barrel" evidence="2">
    <location>
        <begin position="26"/>
        <end position="114"/>
    </location>
</feature>
<dbReference type="Pfam" id="PF10419">
    <property type="entry name" value="TFIIIC_sub6"/>
    <property type="match status" value="1"/>
</dbReference>